<evidence type="ECO:0000313" key="2">
    <source>
        <dbReference type="Proteomes" id="UP000799291"/>
    </source>
</evidence>
<dbReference type="SUPFAM" id="SSF52374">
    <property type="entry name" value="Nucleotidylyl transferase"/>
    <property type="match status" value="1"/>
</dbReference>
<dbReference type="Gene3D" id="3.40.50.620">
    <property type="entry name" value="HUPs"/>
    <property type="match status" value="1"/>
</dbReference>
<dbReference type="OrthoDB" id="3558741at2759"/>
<evidence type="ECO:0008006" key="3">
    <source>
        <dbReference type="Google" id="ProtNLM"/>
    </source>
</evidence>
<name>A0A6G1JE89_9PLEO</name>
<accession>A0A6G1JE89</accession>
<dbReference type="Proteomes" id="UP000799291">
    <property type="component" value="Unassembled WGS sequence"/>
</dbReference>
<evidence type="ECO:0000313" key="1">
    <source>
        <dbReference type="EMBL" id="KAF2688884.1"/>
    </source>
</evidence>
<dbReference type="InterPro" id="IPR014729">
    <property type="entry name" value="Rossmann-like_a/b/a_fold"/>
</dbReference>
<dbReference type="EMBL" id="MU005573">
    <property type="protein sequence ID" value="KAF2688884.1"/>
    <property type="molecule type" value="Genomic_DNA"/>
</dbReference>
<organism evidence="1 2">
    <name type="scientific">Lentithecium fluviatile CBS 122367</name>
    <dbReference type="NCBI Taxonomy" id="1168545"/>
    <lineage>
        <taxon>Eukaryota</taxon>
        <taxon>Fungi</taxon>
        <taxon>Dikarya</taxon>
        <taxon>Ascomycota</taxon>
        <taxon>Pezizomycotina</taxon>
        <taxon>Dothideomycetes</taxon>
        <taxon>Pleosporomycetidae</taxon>
        <taxon>Pleosporales</taxon>
        <taxon>Massarineae</taxon>
        <taxon>Lentitheciaceae</taxon>
        <taxon>Lentithecium</taxon>
    </lineage>
</organism>
<proteinExistence type="predicted"/>
<protein>
    <recommendedName>
        <fullName evidence="3">Cytidyltransferase-like domain-containing protein</fullName>
    </recommendedName>
</protein>
<dbReference type="AlphaFoldDB" id="A0A6G1JE89"/>
<gene>
    <name evidence="1" type="ORF">K458DRAFT_385050</name>
</gene>
<reference evidence="1" key="1">
    <citation type="journal article" date="2020" name="Stud. Mycol.">
        <title>101 Dothideomycetes genomes: a test case for predicting lifestyles and emergence of pathogens.</title>
        <authorList>
            <person name="Haridas S."/>
            <person name="Albert R."/>
            <person name="Binder M."/>
            <person name="Bloem J."/>
            <person name="Labutti K."/>
            <person name="Salamov A."/>
            <person name="Andreopoulos B."/>
            <person name="Baker S."/>
            <person name="Barry K."/>
            <person name="Bills G."/>
            <person name="Bluhm B."/>
            <person name="Cannon C."/>
            <person name="Castanera R."/>
            <person name="Culley D."/>
            <person name="Daum C."/>
            <person name="Ezra D."/>
            <person name="Gonzalez J."/>
            <person name="Henrissat B."/>
            <person name="Kuo A."/>
            <person name="Liang C."/>
            <person name="Lipzen A."/>
            <person name="Lutzoni F."/>
            <person name="Magnuson J."/>
            <person name="Mondo S."/>
            <person name="Nolan M."/>
            <person name="Ohm R."/>
            <person name="Pangilinan J."/>
            <person name="Park H.-J."/>
            <person name="Ramirez L."/>
            <person name="Alfaro M."/>
            <person name="Sun H."/>
            <person name="Tritt A."/>
            <person name="Yoshinaga Y."/>
            <person name="Zwiers L.-H."/>
            <person name="Turgeon B."/>
            <person name="Goodwin S."/>
            <person name="Spatafora J."/>
            <person name="Crous P."/>
            <person name="Grigoriev I."/>
        </authorList>
    </citation>
    <scope>NUCLEOTIDE SEQUENCE</scope>
    <source>
        <strain evidence="1">CBS 122367</strain>
    </source>
</reference>
<keyword evidence="2" id="KW-1185">Reference proteome</keyword>
<sequence>MAQPPPSPAHLVTYIRRALRSFSNFQYDRHIPIFIPSGRYRAPVLRGGCTNRIVIYSGSFNLPHKGHLQTLCQSLHRMKGSLNIVAAFTFCIYEDFEDFYFNLFEQAAADGFILELVGLSGLGYLKKMKRAILMRLPKD</sequence>